<protein>
    <recommendedName>
        <fullName evidence="4">Ig-like domain-containing protein</fullName>
    </recommendedName>
</protein>
<dbReference type="Gene3D" id="2.60.40.10">
    <property type="entry name" value="Immunoglobulins"/>
    <property type="match status" value="2"/>
</dbReference>
<evidence type="ECO:0000259" key="4">
    <source>
        <dbReference type="PROSITE" id="PS50835"/>
    </source>
</evidence>
<comment type="caution">
    <text evidence="5">The sequence shown here is derived from an EMBL/GenBank/DDBJ whole genome shotgun (WGS) entry which is preliminary data.</text>
</comment>
<accession>A0A443SRM3</accession>
<dbReference type="SUPFAM" id="SSF48726">
    <property type="entry name" value="Immunoglobulin"/>
    <property type="match status" value="2"/>
</dbReference>
<dbReference type="InterPro" id="IPR013098">
    <property type="entry name" value="Ig_I-set"/>
</dbReference>
<dbReference type="InterPro" id="IPR007110">
    <property type="entry name" value="Ig-like_dom"/>
</dbReference>
<dbReference type="SMART" id="SM00409">
    <property type="entry name" value="IG"/>
    <property type="match status" value="2"/>
</dbReference>
<keyword evidence="2" id="KW-1015">Disulfide bond</keyword>
<dbReference type="EMBL" id="NCKV01000608">
    <property type="protein sequence ID" value="RWS30178.1"/>
    <property type="molecule type" value="Genomic_DNA"/>
</dbReference>
<dbReference type="SMART" id="SM00408">
    <property type="entry name" value="IGc2"/>
    <property type="match status" value="1"/>
</dbReference>
<dbReference type="InterPro" id="IPR003598">
    <property type="entry name" value="Ig_sub2"/>
</dbReference>
<dbReference type="GO" id="GO:0016020">
    <property type="term" value="C:membrane"/>
    <property type="evidence" value="ECO:0007669"/>
    <property type="project" value="UniProtKB-SubCell"/>
</dbReference>
<evidence type="ECO:0000256" key="2">
    <source>
        <dbReference type="ARBA" id="ARBA00023157"/>
    </source>
</evidence>
<dbReference type="STRING" id="299467.A0A443SRM3"/>
<sequence>MFRFLKNSEMKKKNQNEQKNEFSTKNESTLILNTFYFPLQCTVLQQQSIDVRVYDEFAIRGNTAVLRCQLPSYVSDYASIDSWIRNDGFIVKFGTITDMDSRYLVFPSGELHIKSVRQEDSDYSFRCQIMDHLTAKITLSTTAGRLIVTESEAIVPRFVHRMSSMKVAVHQVAMIPCVAESFPYATIKWYKQAKGSNSMSTIRFVSQRLEQHSDGTLIISDANVADSGSYLCVVNNNIGEQKSLTEFNVVGECNYSIHTHT</sequence>
<evidence type="ECO:0000313" key="6">
    <source>
        <dbReference type="Proteomes" id="UP000288716"/>
    </source>
</evidence>
<dbReference type="InterPro" id="IPR036179">
    <property type="entry name" value="Ig-like_dom_sf"/>
</dbReference>
<feature type="region of interest" description="Disordered" evidence="3">
    <location>
        <begin position="1"/>
        <end position="22"/>
    </location>
</feature>
<keyword evidence="6" id="KW-1185">Reference proteome</keyword>
<dbReference type="Proteomes" id="UP000288716">
    <property type="component" value="Unassembled WGS sequence"/>
</dbReference>
<dbReference type="InterPro" id="IPR013783">
    <property type="entry name" value="Ig-like_fold"/>
</dbReference>
<evidence type="ECO:0000256" key="1">
    <source>
        <dbReference type="ARBA" id="ARBA00022737"/>
    </source>
</evidence>
<feature type="domain" description="Ig-like" evidence="4">
    <location>
        <begin position="38"/>
        <end position="138"/>
    </location>
</feature>
<dbReference type="FunFam" id="2.60.40.10:FF:000324">
    <property type="entry name" value="Down syndrome cell adhesion molecule, isoform D"/>
    <property type="match status" value="1"/>
</dbReference>
<name>A0A443SRM3_9ACAR</name>
<dbReference type="Pfam" id="PF07679">
    <property type="entry name" value="I-set"/>
    <property type="match status" value="1"/>
</dbReference>
<reference evidence="5 6" key="1">
    <citation type="journal article" date="2018" name="Gigascience">
        <title>Genomes of trombidid mites reveal novel predicted allergens and laterally-transferred genes associated with secondary metabolism.</title>
        <authorList>
            <person name="Dong X."/>
            <person name="Chaisiri K."/>
            <person name="Xia D."/>
            <person name="Armstrong S.D."/>
            <person name="Fang Y."/>
            <person name="Donnelly M.J."/>
            <person name="Kadowaki T."/>
            <person name="McGarry J.W."/>
            <person name="Darby A.C."/>
            <person name="Makepeace B.L."/>
        </authorList>
    </citation>
    <scope>NUCLEOTIDE SEQUENCE [LARGE SCALE GENOMIC DNA]</scope>
    <source>
        <strain evidence="5">UoL-UT</strain>
    </source>
</reference>
<dbReference type="VEuPathDB" id="VectorBase:LDEU001863"/>
<dbReference type="PANTHER" id="PTHR44170:SF6">
    <property type="entry name" value="CONTACTIN"/>
    <property type="match status" value="1"/>
</dbReference>
<dbReference type="InterPro" id="IPR003599">
    <property type="entry name" value="Ig_sub"/>
</dbReference>
<evidence type="ECO:0000256" key="3">
    <source>
        <dbReference type="SAM" id="MobiDB-lite"/>
    </source>
</evidence>
<gene>
    <name evidence="5" type="ORF">B4U80_01889</name>
</gene>
<dbReference type="PROSITE" id="PS50835">
    <property type="entry name" value="IG_LIKE"/>
    <property type="match status" value="2"/>
</dbReference>
<dbReference type="GO" id="GO:0098609">
    <property type="term" value="P:cell-cell adhesion"/>
    <property type="evidence" value="ECO:0007669"/>
    <property type="project" value="TreeGrafter"/>
</dbReference>
<evidence type="ECO:0000313" key="5">
    <source>
        <dbReference type="EMBL" id="RWS30178.1"/>
    </source>
</evidence>
<organism evidence="5 6">
    <name type="scientific">Leptotrombidium deliense</name>
    <dbReference type="NCBI Taxonomy" id="299467"/>
    <lineage>
        <taxon>Eukaryota</taxon>
        <taxon>Metazoa</taxon>
        <taxon>Ecdysozoa</taxon>
        <taxon>Arthropoda</taxon>
        <taxon>Chelicerata</taxon>
        <taxon>Arachnida</taxon>
        <taxon>Acari</taxon>
        <taxon>Acariformes</taxon>
        <taxon>Trombidiformes</taxon>
        <taxon>Prostigmata</taxon>
        <taxon>Anystina</taxon>
        <taxon>Parasitengona</taxon>
        <taxon>Trombiculoidea</taxon>
        <taxon>Trombiculidae</taxon>
        <taxon>Leptotrombidium</taxon>
    </lineage>
</organism>
<dbReference type="PANTHER" id="PTHR44170">
    <property type="entry name" value="PROTEIN SIDEKICK"/>
    <property type="match status" value="1"/>
</dbReference>
<keyword evidence="1" id="KW-0677">Repeat</keyword>
<proteinExistence type="predicted"/>
<dbReference type="OrthoDB" id="6511736at2759"/>
<dbReference type="AlphaFoldDB" id="A0A443SRM3"/>
<feature type="domain" description="Ig-like" evidence="4">
    <location>
        <begin position="156"/>
        <end position="245"/>
    </location>
</feature>